<comment type="caution">
    <text evidence="8">The sequence shown here is derived from an EMBL/GenBank/DDBJ whole genome shotgun (WGS) entry which is preliminary data.</text>
</comment>
<evidence type="ECO:0000313" key="9">
    <source>
        <dbReference type="Proteomes" id="UP000258309"/>
    </source>
</evidence>
<dbReference type="Proteomes" id="UP000258309">
    <property type="component" value="Unassembled WGS sequence"/>
</dbReference>
<dbReference type="AlphaFoldDB" id="A0A3E2HR90"/>
<keyword evidence="3" id="KW-0227">DNA damage</keyword>
<keyword evidence="2" id="KW-0547">Nucleotide-binding</keyword>
<dbReference type="SUPFAM" id="SSF52540">
    <property type="entry name" value="P-loop containing nucleoside triphosphate hydrolases"/>
    <property type="match status" value="1"/>
</dbReference>
<dbReference type="OMA" id="IACNALR"/>
<dbReference type="GO" id="GO:0000707">
    <property type="term" value="P:meiotic DNA recombinase assembly"/>
    <property type="evidence" value="ECO:0007669"/>
    <property type="project" value="TreeGrafter"/>
</dbReference>
<name>A0A3E2HR90_SCYLI</name>
<evidence type="ECO:0000256" key="4">
    <source>
        <dbReference type="ARBA" id="ARBA00022840"/>
    </source>
</evidence>
<dbReference type="Gene3D" id="3.40.50.300">
    <property type="entry name" value="P-loop containing nucleotide triphosphate hydrolases"/>
    <property type="match status" value="1"/>
</dbReference>
<dbReference type="GO" id="GO:0005524">
    <property type="term" value="F:ATP binding"/>
    <property type="evidence" value="ECO:0007669"/>
    <property type="project" value="UniProtKB-KW"/>
</dbReference>
<feature type="non-terminal residue" evidence="8">
    <location>
        <position position="501"/>
    </location>
</feature>
<dbReference type="PANTHER" id="PTHR46239:SF1">
    <property type="entry name" value="DNA REPAIR PROTEIN RAD51 HOMOLOG 3"/>
    <property type="match status" value="1"/>
</dbReference>
<dbReference type="OrthoDB" id="5957327at2759"/>
<evidence type="ECO:0000313" key="8">
    <source>
        <dbReference type="EMBL" id="RFU35812.1"/>
    </source>
</evidence>
<proteinExistence type="predicted"/>
<evidence type="ECO:0000256" key="5">
    <source>
        <dbReference type="ARBA" id="ARBA00023204"/>
    </source>
</evidence>
<evidence type="ECO:0000256" key="3">
    <source>
        <dbReference type="ARBA" id="ARBA00022763"/>
    </source>
</evidence>
<dbReference type="PANTHER" id="PTHR46239">
    <property type="entry name" value="DNA REPAIR PROTEIN RAD51 HOMOLOG 3 RAD51C"/>
    <property type="match status" value="1"/>
</dbReference>
<feature type="non-terminal residue" evidence="8">
    <location>
        <position position="1"/>
    </location>
</feature>
<feature type="region of interest" description="Disordered" evidence="7">
    <location>
        <begin position="72"/>
        <end position="92"/>
    </location>
</feature>
<dbReference type="GO" id="GO:0005657">
    <property type="term" value="C:replication fork"/>
    <property type="evidence" value="ECO:0007669"/>
    <property type="project" value="TreeGrafter"/>
</dbReference>
<evidence type="ECO:0008006" key="10">
    <source>
        <dbReference type="Google" id="ProtNLM"/>
    </source>
</evidence>
<evidence type="ECO:0000256" key="1">
    <source>
        <dbReference type="ARBA" id="ARBA00004123"/>
    </source>
</evidence>
<dbReference type="GO" id="GO:0033065">
    <property type="term" value="C:Rad51C-XRCC3 complex"/>
    <property type="evidence" value="ECO:0007669"/>
    <property type="project" value="TreeGrafter"/>
</dbReference>
<dbReference type="GO" id="GO:0033063">
    <property type="term" value="C:Rad51B-Rad51C-Rad51D-XRCC2 complex"/>
    <property type="evidence" value="ECO:0007669"/>
    <property type="project" value="TreeGrafter"/>
</dbReference>
<keyword evidence="5" id="KW-0234">DNA repair</keyword>
<accession>A0A3E2HR90</accession>
<evidence type="ECO:0000256" key="6">
    <source>
        <dbReference type="ARBA" id="ARBA00023242"/>
    </source>
</evidence>
<sequence length="501" mass="54170">MDYHSIHGQDVSNFTSDLPRTYPIDLHLKLSSIKTDLRTDRLPAVSAAQALEELNSPSKRCISTGLPSLDSALQGRDVPSSEGDKAKDVSVSGGVSKGKVTDVFGPPGVGKTAFGLVISFFPSMSLAQVEGLGSLMVVVMQDAVSYERVACCEAHIGLDGAHPLSSPRFSDILGSSQSTMPSIPTSTLSHPSGTHSLLDLLDNFTHITTPTLAHLVALLCHPIPSLFPAGTSLVVIDSFSALIDNAFPKNIDSSNTPRRPGAPNPAARKFPVLQYLITSFHKLAATYNIAIVILSQCVTKMRPGGGAALVPAINTTAWEQGLACRIALFRDWGWENEVERSNKMIVQARFAEVLKAEGSTPALNARILVAFEIVKEGLKPISLPEMQPDHGHLPYSPINFTPSLPQKRKLSATGLEIPDSEGEDDEDYGWAEEDEEAVPEMPPQWQGSEDILVPAPGELEADSENNEEDDTEEHEGEPHKENFRKPSFRDVIDDSEDELAL</sequence>
<feature type="compositionally biased region" description="Acidic residues" evidence="7">
    <location>
        <begin position="418"/>
        <end position="438"/>
    </location>
</feature>
<comment type="subcellular location">
    <subcellularLocation>
        <location evidence="1">Nucleus</location>
    </subcellularLocation>
</comment>
<evidence type="ECO:0000256" key="7">
    <source>
        <dbReference type="SAM" id="MobiDB-lite"/>
    </source>
</evidence>
<keyword evidence="6" id="KW-0539">Nucleus</keyword>
<organism evidence="8 9">
    <name type="scientific">Scytalidium lignicola</name>
    <name type="common">Hyphomycete</name>
    <dbReference type="NCBI Taxonomy" id="5539"/>
    <lineage>
        <taxon>Eukaryota</taxon>
        <taxon>Fungi</taxon>
        <taxon>Dikarya</taxon>
        <taxon>Ascomycota</taxon>
        <taxon>Pezizomycotina</taxon>
        <taxon>Leotiomycetes</taxon>
        <taxon>Leotiomycetes incertae sedis</taxon>
        <taxon>Scytalidium</taxon>
    </lineage>
</organism>
<dbReference type="STRING" id="5539.A0A3E2HR90"/>
<keyword evidence="9" id="KW-1185">Reference proteome</keyword>
<dbReference type="GO" id="GO:0008821">
    <property type="term" value="F:crossover junction DNA endonuclease activity"/>
    <property type="evidence" value="ECO:0007669"/>
    <property type="project" value="TreeGrafter"/>
</dbReference>
<feature type="compositionally biased region" description="Basic and acidic residues" evidence="7">
    <location>
        <begin position="476"/>
        <end position="492"/>
    </location>
</feature>
<reference evidence="8 9" key="1">
    <citation type="submission" date="2018-05" db="EMBL/GenBank/DDBJ databases">
        <title>Draft genome sequence of Scytalidium lignicola DSM 105466, a ubiquitous saprotrophic fungus.</title>
        <authorList>
            <person name="Buettner E."/>
            <person name="Gebauer A.M."/>
            <person name="Hofrichter M."/>
            <person name="Liers C."/>
            <person name="Kellner H."/>
        </authorList>
    </citation>
    <scope>NUCLEOTIDE SEQUENCE [LARGE SCALE GENOMIC DNA]</scope>
    <source>
        <strain evidence="8 9">DSM 105466</strain>
    </source>
</reference>
<dbReference type="InterPro" id="IPR027417">
    <property type="entry name" value="P-loop_NTPase"/>
</dbReference>
<protein>
    <recommendedName>
        <fullName evidence="10">RecA family profile 1 domain-containing protein</fullName>
    </recommendedName>
</protein>
<evidence type="ECO:0000256" key="2">
    <source>
        <dbReference type="ARBA" id="ARBA00022741"/>
    </source>
</evidence>
<dbReference type="GO" id="GO:0000400">
    <property type="term" value="F:four-way junction DNA binding"/>
    <property type="evidence" value="ECO:0007669"/>
    <property type="project" value="TreeGrafter"/>
</dbReference>
<feature type="region of interest" description="Disordered" evidence="7">
    <location>
        <begin position="413"/>
        <end position="501"/>
    </location>
</feature>
<feature type="compositionally biased region" description="Acidic residues" evidence="7">
    <location>
        <begin position="459"/>
        <end position="475"/>
    </location>
</feature>
<dbReference type="GO" id="GO:0007131">
    <property type="term" value="P:reciprocal meiotic recombination"/>
    <property type="evidence" value="ECO:0007669"/>
    <property type="project" value="TreeGrafter"/>
</dbReference>
<dbReference type="InterPro" id="IPR052093">
    <property type="entry name" value="HR_Repair_Mediator"/>
</dbReference>
<keyword evidence="4" id="KW-0067">ATP-binding</keyword>
<gene>
    <name evidence="8" type="ORF">B7463_g535</name>
</gene>
<dbReference type="EMBL" id="NCSJ02000004">
    <property type="protein sequence ID" value="RFU35812.1"/>
    <property type="molecule type" value="Genomic_DNA"/>
</dbReference>